<proteinExistence type="predicted"/>
<dbReference type="EMBL" id="QPIW01000040">
    <property type="protein sequence ID" value="RDB02594.1"/>
    <property type="molecule type" value="Genomic_DNA"/>
</dbReference>
<sequence>MRKYFTNLLTAVSFTSLLFSSNQLQAQWQTQNGNLYVNPPAKVGIGLSNPNRNLDIHSTSDTYLRVSSLGGASLSTLTAGIELRRTVANGSSSATWSINNENHFRIRHNGDLLFGLAPDMARMGINTDNPVVFTIYGKNAAKSGSYVADGALRLHTKVGDNIHMLALDGNQIESSDPLYINNDSEQNVHIANGGGKVKVGTTDNEARFSIASESDMQLKLINPGTGGAAWRIGVANSNWSAGAGKLVFSKTNSSDDATMVITPAGNVGIGLTTPSKTLQVNGITSTKILEITGGSDLAEHFDIEAGETLLPGTVVSIDPNKPGQLRVASQAYDRTVAGIVSGAGDVQPGMLMGQAGTLASGQHPVALTGRVYCRVDAQYGAIRPGDLLTTSPTTGHAMKATDSGKAQGAILGKAMTSLETGRGLVLVLVSLQ</sequence>
<keyword evidence="1" id="KW-0732">Signal</keyword>
<keyword evidence="3" id="KW-1185">Reference proteome</keyword>
<feature type="signal peptide" evidence="1">
    <location>
        <begin position="1"/>
        <end position="26"/>
    </location>
</feature>
<gene>
    <name evidence="2" type="ORF">DVG78_28165</name>
</gene>
<dbReference type="OrthoDB" id="9765957at2"/>
<reference evidence="2 3" key="1">
    <citation type="submission" date="2018-07" db="EMBL/GenBank/DDBJ databases">
        <title>Genome analysis of Runella aurantiaca.</title>
        <authorList>
            <person name="Yang X."/>
        </authorList>
    </citation>
    <scope>NUCLEOTIDE SEQUENCE [LARGE SCALE GENOMIC DNA]</scope>
    <source>
        <strain evidence="2 3">YX9</strain>
    </source>
</reference>
<comment type="caution">
    <text evidence="2">The sequence shown here is derived from an EMBL/GenBank/DDBJ whole genome shotgun (WGS) entry which is preliminary data.</text>
</comment>
<dbReference type="Proteomes" id="UP000253141">
    <property type="component" value="Unassembled WGS sequence"/>
</dbReference>
<evidence type="ECO:0000313" key="3">
    <source>
        <dbReference type="Proteomes" id="UP000253141"/>
    </source>
</evidence>
<dbReference type="RefSeq" id="WP_114464347.1">
    <property type="nucleotide sequence ID" value="NZ_QPIW01000040.1"/>
</dbReference>
<feature type="chain" id="PRO_5017034016" evidence="1">
    <location>
        <begin position="27"/>
        <end position="432"/>
    </location>
</feature>
<organism evidence="2 3">
    <name type="scientific">Runella aurantiaca</name>
    <dbReference type="NCBI Taxonomy" id="2282308"/>
    <lineage>
        <taxon>Bacteria</taxon>
        <taxon>Pseudomonadati</taxon>
        <taxon>Bacteroidota</taxon>
        <taxon>Cytophagia</taxon>
        <taxon>Cytophagales</taxon>
        <taxon>Spirosomataceae</taxon>
        <taxon>Runella</taxon>
    </lineage>
</organism>
<protein>
    <submittedName>
        <fullName evidence="2">Uncharacterized protein</fullName>
    </submittedName>
</protein>
<evidence type="ECO:0000313" key="2">
    <source>
        <dbReference type="EMBL" id="RDB02594.1"/>
    </source>
</evidence>
<accession>A0A369I5Y5</accession>
<dbReference type="AlphaFoldDB" id="A0A369I5Y5"/>
<name>A0A369I5Y5_9BACT</name>
<evidence type="ECO:0000256" key="1">
    <source>
        <dbReference type="SAM" id="SignalP"/>
    </source>
</evidence>